<feature type="compositionally biased region" description="Pro residues" evidence="1">
    <location>
        <begin position="228"/>
        <end position="237"/>
    </location>
</feature>
<feature type="compositionally biased region" description="Low complexity" evidence="1">
    <location>
        <begin position="238"/>
        <end position="248"/>
    </location>
</feature>
<keyword evidence="2" id="KW-0472">Membrane</keyword>
<evidence type="ECO:0000313" key="3">
    <source>
        <dbReference type="EMBL" id="NYE18497.1"/>
    </source>
</evidence>
<dbReference type="EMBL" id="JACCBV010000001">
    <property type="protein sequence ID" value="NYE18497.1"/>
    <property type="molecule type" value="Genomic_DNA"/>
</dbReference>
<feature type="region of interest" description="Disordered" evidence="1">
    <location>
        <begin position="92"/>
        <end position="132"/>
    </location>
</feature>
<accession>A0A7Y9GL36</accession>
<keyword evidence="2" id="KW-1133">Transmembrane helix</keyword>
<evidence type="ECO:0000256" key="1">
    <source>
        <dbReference type="SAM" id="MobiDB-lite"/>
    </source>
</evidence>
<dbReference type="RefSeq" id="WP_179487189.1">
    <property type="nucleotide sequence ID" value="NZ_JACCBV010000001.1"/>
</dbReference>
<gene>
    <name evidence="3" type="ORF">BJ991_000525</name>
</gene>
<keyword evidence="2" id="KW-0812">Transmembrane</keyword>
<name>A0A7Y9GL36_9MICO</name>
<keyword evidence="4" id="KW-1185">Reference proteome</keyword>
<feature type="compositionally biased region" description="Pro residues" evidence="1">
    <location>
        <begin position="101"/>
        <end position="130"/>
    </location>
</feature>
<organism evidence="3 4">
    <name type="scientific">Microbacterium immunditiarum</name>
    <dbReference type="NCBI Taxonomy" id="337480"/>
    <lineage>
        <taxon>Bacteria</taxon>
        <taxon>Bacillati</taxon>
        <taxon>Actinomycetota</taxon>
        <taxon>Actinomycetes</taxon>
        <taxon>Micrococcales</taxon>
        <taxon>Microbacteriaceae</taxon>
        <taxon>Microbacterium</taxon>
    </lineage>
</organism>
<dbReference type="Proteomes" id="UP000576969">
    <property type="component" value="Unassembled WGS sequence"/>
</dbReference>
<evidence type="ECO:0000256" key="2">
    <source>
        <dbReference type="SAM" id="Phobius"/>
    </source>
</evidence>
<feature type="region of interest" description="Disordered" evidence="1">
    <location>
        <begin position="260"/>
        <end position="304"/>
    </location>
</feature>
<dbReference type="AlphaFoldDB" id="A0A7Y9GL36"/>
<comment type="caution">
    <text evidence="3">The sequence shown here is derived from an EMBL/GenBank/DDBJ whole genome shotgun (WGS) entry which is preliminary data.</text>
</comment>
<feature type="region of interest" description="Disordered" evidence="1">
    <location>
        <begin position="228"/>
        <end position="248"/>
    </location>
</feature>
<proteinExistence type="predicted"/>
<evidence type="ECO:0000313" key="4">
    <source>
        <dbReference type="Proteomes" id="UP000576969"/>
    </source>
</evidence>
<reference evidence="3 4" key="1">
    <citation type="submission" date="2020-07" db="EMBL/GenBank/DDBJ databases">
        <title>Sequencing the genomes of 1000 actinobacteria strains.</title>
        <authorList>
            <person name="Klenk H.-P."/>
        </authorList>
    </citation>
    <scope>NUCLEOTIDE SEQUENCE [LARGE SCALE GENOMIC DNA]</scope>
    <source>
        <strain evidence="3 4">DSM 24662</strain>
    </source>
</reference>
<sequence>MEIAHSPSGSRFVRLALIGAGLAFAWFVLSIALGFASSDARADDATDDSRGAALLSGVTTVLDRTTSAVTSTVSSAVPAVTDAVKSVLSAVPAPAARQPAPQQPPPQQPAPAPQQPAPAPQQPAPAPHEPGPGIVSPVVQIVAAPVVDVVDSGLVSQLTAPVVATLGRVPVVADVVARLGLDAAVTDTAAIIDRTASEALHLVADVGAAVDGVLPAIPGVIVAEPPAPDSAAAPPPADVTDAAASVSPSPALARTARSVVFDGPGASTPPPGSPSSAAPSDGPSIPGAVPSSAPLTSTAGPGGTGSAAWALVAAVPFAAHRAWVRRAGPANDVAPGAPLFATDVSPD</sequence>
<protein>
    <submittedName>
        <fullName evidence="3">Biotin carboxyl carrier protein</fullName>
    </submittedName>
</protein>
<feature type="compositionally biased region" description="Low complexity" evidence="1">
    <location>
        <begin position="274"/>
        <end position="299"/>
    </location>
</feature>
<feature type="transmembrane region" description="Helical" evidence="2">
    <location>
        <begin position="12"/>
        <end position="36"/>
    </location>
</feature>